<dbReference type="RefSeq" id="WP_130538701.1">
    <property type="nucleotide sequence ID" value="NZ_CP042431.1"/>
</dbReference>
<dbReference type="AlphaFoldDB" id="A0A4Q7N0Y7"/>
<sequence>MKHYSPVNNLMVCDAGETEYGMLKEIRTGSELGLRYLNQLFHLELWYFAYGFMDQKEAFDLALRVIRMHWEDRFAYDDLESMNSVMYMIMIFYCLPYVDETSGRLVRIKDQYIPEPALQDFMENRKSEAAAFARKAQQQCFPPSQN</sequence>
<dbReference type="Proteomes" id="UP000293874">
    <property type="component" value="Unassembled WGS sequence"/>
</dbReference>
<proteinExistence type="predicted"/>
<gene>
    <name evidence="1" type="ORF">EV199_0068</name>
</gene>
<keyword evidence="2" id="KW-1185">Reference proteome</keyword>
<dbReference type="EMBL" id="SGXA01000001">
    <property type="protein sequence ID" value="RZS74224.1"/>
    <property type="molecule type" value="Genomic_DNA"/>
</dbReference>
<evidence type="ECO:0000313" key="1">
    <source>
        <dbReference type="EMBL" id="RZS74224.1"/>
    </source>
</evidence>
<name>A0A4Q7N0Y7_9BACT</name>
<evidence type="ECO:0000313" key="2">
    <source>
        <dbReference type="Proteomes" id="UP000293874"/>
    </source>
</evidence>
<reference evidence="1 2" key="1">
    <citation type="submission" date="2019-02" db="EMBL/GenBank/DDBJ databases">
        <title>Genomic Encyclopedia of Type Strains, Phase IV (KMG-IV): sequencing the most valuable type-strain genomes for metagenomic binning, comparative biology and taxonomic classification.</title>
        <authorList>
            <person name="Goeker M."/>
        </authorList>
    </citation>
    <scope>NUCLEOTIDE SEQUENCE [LARGE SCALE GENOMIC DNA]</scope>
    <source>
        <strain evidence="1 2">DSM 18116</strain>
    </source>
</reference>
<accession>A0A4Q7N0Y7</accession>
<organism evidence="1 2">
    <name type="scientific">Pseudobacter ginsenosidimutans</name>
    <dbReference type="NCBI Taxonomy" id="661488"/>
    <lineage>
        <taxon>Bacteria</taxon>
        <taxon>Pseudomonadati</taxon>
        <taxon>Bacteroidota</taxon>
        <taxon>Chitinophagia</taxon>
        <taxon>Chitinophagales</taxon>
        <taxon>Chitinophagaceae</taxon>
        <taxon>Pseudobacter</taxon>
    </lineage>
</organism>
<protein>
    <submittedName>
        <fullName evidence="1">Uncharacterized protein</fullName>
    </submittedName>
</protein>
<comment type="caution">
    <text evidence="1">The sequence shown here is derived from an EMBL/GenBank/DDBJ whole genome shotgun (WGS) entry which is preliminary data.</text>
</comment>